<feature type="domain" description="Fatty acid synthase beta subunit AflB /Fas1-like central" evidence="21">
    <location>
        <begin position="768"/>
        <end position="1118"/>
    </location>
</feature>
<gene>
    <name evidence="26" type="ORF">BJ875DRAFT_529786</name>
</gene>
<feature type="region of interest" description="Disordered" evidence="18">
    <location>
        <begin position="1"/>
        <end position="26"/>
    </location>
</feature>
<sequence>MFSLSQHTSLPSRASPPTRASNGADTVSGYSHIDISSSDAYLGETVSGVCTPNSASTPSQKLDISHQEFTFFVSIANPLYRKAVCLRDEFLSKLTQTPPSAVSLASRFMEFLLEKIRSPYNAPRDTGNSSTMLGQAFEAFEHDFLQGNEVHAAVAGLGLGSEEGNAILRIYFQAQNVLGRSNGRVPSSLCRAANVGKAVIYAIFGGQGSDRQYFDDIRNVYTTYRPILGDFVGQVSRHLDGLAKDERFRAQYCQGLEVQKWLEHDESQPEHEYLIMAPVSFPLIGLLQLMHYRVACHALGYTPRQMQETLTGVTGHSQGIVIAALVAAATSWKSFDKLSLDALSILQSIGARSQEKFAVSSLDPRLVSDSVNHEEGALSPMLSIQNLPVDEVYRFVAKANKHLPSGEQVEVALINSPTLTVVSGPPLSLYGLNLLLREAKPEGGSQSKIPFGQRKQNLSTRFLPITAPFHSSYLSEVEVLVVEDVKTVILQGNDLRLSVFSTIDGNDLRGRGVCNIVAELVHMITAATLHWEAATNWHDATHIIDFGPGGVSGIKPPVNKNKDCSRARIILATRQDGNDRDVGYKPELFNSELPPRLYIESWRQKYQPRLRHNSSGQALLDTKFSRLLGLPPVMVAGMTPTTVSWEFVAATMNAGYHIELALGGYQNATTLTSVIDNIVKSVPSGRGITCNIIYAAPRAVGWQIPLLTELRAKGVPIHGLTIGAGVPSADVITGYIKSMKLKHISLKPGSIEAIHQVIRIAREHPSFPIILQWTGGRGGGHHSYEDFHQPILQTYNQLRSCRNIILVAGSGFGGWQDSLPYMSGTWSEKYGQKSMPFDGILLGSRVMVAKEARTSLGAKRAIVDAPGVDDSRWEETYKGEAGGVMTVISEMGEPIHKLATRGVKLWAELDKTVFKLERSKRVAWLRHKKSYLIPRLNSDFAKPWFGKNSDGDAVELGEMTYSDVAFRLISLMYVSKESRWVDTTWQTFLYDFMLLVQSRTQSSSEKSAPFFTKVDDLSDPEAAVTKFFNMNFRIAEQLLLYQDSQEFVMMCKRAGQKPVPFIPVLDEDFETLFKKDSLWQSEDLEAVIDQDVGRVCVLQGPVAVQWSKVVDEPIGEILTNIHNAYIEKLPTDVFTDTERSNALDIDYFGNLYDNSIGASLPDGITASERENGTLYQVEKGKSIDAYQWLSLLGGEHNNWRQSFFRTSTVLQDKTIDENPVRRLFKPSPQTSVLVTDAENSRNTTVSLLGGSSKDKSEQLKLIEVRLEQENVVVMEIFEHRNALGNPTGLVLRFKYDTESVYAPIHEIMHDRDYRIKEFYHRVWFAEELPRIAASVNDQFDGGTFTADGDSIAKFTRCVGNQHDDFSTRLGKKLSAPLDFAIVVAWKALMRPLFAGGIRGDLLKLVHLSNEFRMVPGATVIQEGDQLQSKSHITSIINEIGGKKVEVQAQIFRDDNTIIEITSRFLYRGVFDDFENTFSRIKEHEVEVCLQTPREVAILKSKSWFHLHDSTFNLLGQKLVFKLDFSYAYEGTATFSSVKATGCMVLKTPTKDSVPIASIEYETISSRGNPVMEFLGRYGVSLEPRRMFKIPVPAETDMSSIKMPIFNDGYGIQSGDFNPIHVSQTFSTFAKLPGTITHGMYTSARARGIAEQDACASRTKNFRSWKCSFTSMVLPGDNIQVGISHIGMVGGRKIMKVEAINTNTQAVVLNGEAEIEPEDTAYFFTGQGSQQKGMGMDLYASSAAARRVWDYADKHYNENYGFKITDIVKNDPKEMTVFFGGPSGRHIRKVYMSMKYEHVGADGIARLESIFKDIDEETESHTYRSATGLLSSTEFTQPALALMEMATFFDLQERGLILENSPYAGHSLGEYSGLCAVANIMSIESLTSVVFYRGLTMQVAVERDELGRSNFGMCAVDPSRLTKGFDEASLKLVVQRISLEAGWLLEIVNYNIANLQYVCAGELRGLECLSNVLNVIKDRNIVVDPNGKSELQLGAITDQEILKISGRSTPIKALTRGRATIPLKGIDVPFHSSFLKPGIGSFRNVLHRHIHADTLDVTKLSGRYIPNLTAKPFEVNEETFTEVARLTGSQRLKTVADNWRAFAQGEKSFTEVS</sequence>
<dbReference type="Pfam" id="PF16073">
    <property type="entry name" value="SAT"/>
    <property type="match status" value="1"/>
</dbReference>
<dbReference type="PIRSF" id="PIRSF005562">
    <property type="entry name" value="FAS_yeast_beta"/>
    <property type="match status" value="1"/>
</dbReference>
<evidence type="ECO:0000256" key="3">
    <source>
        <dbReference type="ARBA" id="ARBA00022679"/>
    </source>
</evidence>
<dbReference type="SUPFAM" id="SSF54637">
    <property type="entry name" value="Thioesterase/thiol ester dehydrase-isomerase"/>
    <property type="match status" value="2"/>
</dbReference>
<keyword evidence="7 16" id="KW-0520">NAD</keyword>
<keyword evidence="4 16" id="KW-0378">Hydrolase</keyword>
<dbReference type="PANTHER" id="PTHR10982:SF21">
    <property type="entry name" value="FATTY ACID SYNTHASE SUBUNIT BETA"/>
    <property type="match status" value="1"/>
</dbReference>
<dbReference type="Gene3D" id="3.30.1120.100">
    <property type="match status" value="1"/>
</dbReference>
<evidence type="ECO:0000259" key="20">
    <source>
        <dbReference type="Pfam" id="PF01575"/>
    </source>
</evidence>
<feature type="active site" description="For acetyltransferase activity" evidence="17">
    <location>
        <position position="317"/>
    </location>
</feature>
<accession>A0A9P7YKH0</accession>
<dbReference type="Gene3D" id="3.10.129.10">
    <property type="entry name" value="Hotdog Thioesterase"/>
    <property type="match status" value="1"/>
</dbReference>
<comment type="catalytic activity">
    <reaction evidence="14">
        <text>a 2,3-saturated acyl-[ACP] + NAD(+) = a (2E)-enoyl-[ACP] + NADH + H(+)</text>
        <dbReference type="Rhea" id="RHEA:10240"/>
        <dbReference type="Rhea" id="RHEA-COMP:9925"/>
        <dbReference type="Rhea" id="RHEA-COMP:9926"/>
        <dbReference type="ChEBI" id="CHEBI:15378"/>
        <dbReference type="ChEBI" id="CHEBI:57540"/>
        <dbReference type="ChEBI" id="CHEBI:57945"/>
        <dbReference type="ChEBI" id="CHEBI:78784"/>
        <dbReference type="ChEBI" id="CHEBI:78785"/>
        <dbReference type="EC" id="1.3.1.9"/>
    </reaction>
</comment>
<dbReference type="Pfam" id="PF08354">
    <property type="entry name" value="Fas1-AflB-like_hel"/>
    <property type="match status" value="1"/>
</dbReference>
<dbReference type="Pfam" id="PF17828">
    <property type="entry name" value="FAS_N"/>
    <property type="match status" value="1"/>
</dbReference>
<comment type="subunit">
    <text evidence="10">[Alpha(6)beta(6)] hexamers of two multifunctional subunits (alpha and beta).</text>
</comment>
<evidence type="ECO:0000256" key="1">
    <source>
        <dbReference type="ARBA" id="ARBA00001055"/>
    </source>
</evidence>
<dbReference type="GO" id="GO:0004314">
    <property type="term" value="F:[acyl-carrier-protein] S-malonyltransferase activity"/>
    <property type="evidence" value="ECO:0007669"/>
    <property type="project" value="UniProtKB-EC"/>
</dbReference>
<comment type="catalytic activity">
    <reaction evidence="1">
        <text>a (3R)-hydroxyacyl-[ACP] = a (2E)-enoyl-[ACP] + H2O</text>
        <dbReference type="Rhea" id="RHEA:13097"/>
        <dbReference type="Rhea" id="RHEA-COMP:9925"/>
        <dbReference type="Rhea" id="RHEA-COMP:9945"/>
        <dbReference type="ChEBI" id="CHEBI:15377"/>
        <dbReference type="ChEBI" id="CHEBI:78784"/>
        <dbReference type="ChEBI" id="CHEBI:78827"/>
        <dbReference type="EC" id="4.2.1.59"/>
    </reaction>
</comment>
<dbReference type="Gene3D" id="6.10.140.1400">
    <property type="match status" value="1"/>
</dbReference>
<evidence type="ECO:0000256" key="7">
    <source>
        <dbReference type="ARBA" id="ARBA00023027"/>
    </source>
</evidence>
<keyword evidence="5 16" id="KW-0521">NADP</keyword>
<evidence type="ECO:0000256" key="10">
    <source>
        <dbReference type="ARBA" id="ARBA00033756"/>
    </source>
</evidence>
<dbReference type="InterPro" id="IPR016035">
    <property type="entry name" value="Acyl_Trfase/lysoPLipase"/>
</dbReference>
<comment type="catalytic activity">
    <reaction evidence="15">
        <text>holo-[ACP] + acetyl-CoA = acetyl-[ACP] + CoA</text>
        <dbReference type="Rhea" id="RHEA:41788"/>
        <dbReference type="Rhea" id="RHEA-COMP:9621"/>
        <dbReference type="Rhea" id="RHEA-COMP:9685"/>
        <dbReference type="ChEBI" id="CHEBI:57287"/>
        <dbReference type="ChEBI" id="CHEBI:57288"/>
        <dbReference type="ChEBI" id="CHEBI:64479"/>
        <dbReference type="ChEBI" id="CHEBI:78446"/>
        <dbReference type="EC" id="2.3.1.38"/>
    </reaction>
</comment>
<dbReference type="InterPro" id="IPR032088">
    <property type="entry name" value="SAT"/>
</dbReference>
<keyword evidence="9" id="KW-0511">Multifunctional enzyme</keyword>
<evidence type="ECO:0000313" key="27">
    <source>
        <dbReference type="Proteomes" id="UP000824998"/>
    </source>
</evidence>
<keyword evidence="8" id="KW-0456">Lyase</keyword>
<dbReference type="InterPro" id="IPR013785">
    <property type="entry name" value="Aldolase_TIM"/>
</dbReference>
<dbReference type="InterPro" id="IPR029069">
    <property type="entry name" value="HotDog_dom_sf"/>
</dbReference>
<dbReference type="Gene3D" id="3.30.70.3330">
    <property type="match status" value="1"/>
</dbReference>
<dbReference type="EMBL" id="MU251440">
    <property type="protein sequence ID" value="KAG9235151.1"/>
    <property type="molecule type" value="Genomic_DNA"/>
</dbReference>
<evidence type="ECO:0000256" key="11">
    <source>
        <dbReference type="ARBA" id="ARBA00048237"/>
    </source>
</evidence>
<evidence type="ECO:0000259" key="24">
    <source>
        <dbReference type="Pfam" id="PF17828"/>
    </source>
</evidence>
<evidence type="ECO:0000256" key="6">
    <source>
        <dbReference type="ARBA" id="ARBA00023002"/>
    </source>
</evidence>
<dbReference type="PANTHER" id="PTHR10982">
    <property type="entry name" value="MALONYL COA-ACYL CARRIER PROTEIN TRANSACYLASE"/>
    <property type="match status" value="1"/>
</dbReference>
<evidence type="ECO:0000259" key="21">
    <source>
        <dbReference type="Pfam" id="PF08354"/>
    </source>
</evidence>
<dbReference type="InterPro" id="IPR013565">
    <property type="entry name" value="Fas1/AflB-like_central"/>
</dbReference>
<comment type="catalytic activity">
    <reaction evidence="11">
        <text>acetyl-CoA + n malonyl-CoA + 2n NADPH + 4n H(+) = a long-chain-acyl-CoA + n CoA + n CO2 + 2n NADP(+).</text>
        <dbReference type="EC" id="2.3.1.86"/>
    </reaction>
</comment>
<dbReference type="Proteomes" id="UP000824998">
    <property type="component" value="Unassembled WGS sequence"/>
</dbReference>
<reference evidence="26" key="1">
    <citation type="journal article" date="2021" name="IMA Fungus">
        <title>Genomic characterization of three marine fungi, including Emericellopsis atlantica sp. nov. with signatures of a generalist lifestyle and marine biomass degradation.</title>
        <authorList>
            <person name="Hagestad O.C."/>
            <person name="Hou L."/>
            <person name="Andersen J.H."/>
            <person name="Hansen E.H."/>
            <person name="Altermark B."/>
            <person name="Li C."/>
            <person name="Kuhnert E."/>
            <person name="Cox R.J."/>
            <person name="Crous P.W."/>
            <person name="Spatafora J.W."/>
            <person name="Lail K."/>
            <person name="Amirebrahimi M."/>
            <person name="Lipzen A."/>
            <person name="Pangilinan J."/>
            <person name="Andreopoulos W."/>
            <person name="Hayes R.D."/>
            <person name="Ng V."/>
            <person name="Grigoriev I.V."/>
            <person name="Jackson S.A."/>
            <person name="Sutton T.D.S."/>
            <person name="Dobson A.D.W."/>
            <person name="Rama T."/>
        </authorList>
    </citation>
    <scope>NUCLEOTIDE SEQUENCE</scope>
    <source>
        <strain evidence="26">TRa018bII</strain>
    </source>
</reference>
<comment type="caution">
    <text evidence="26">The sequence shown here is derived from an EMBL/GenBank/DDBJ whole genome shotgun (WGS) entry which is preliminary data.</text>
</comment>
<feature type="active site" description="For malonyltransferase activity" evidence="17">
    <location>
        <position position="1866"/>
    </location>
</feature>
<dbReference type="SUPFAM" id="SSF51412">
    <property type="entry name" value="Inosine monophosphate dehydrogenase (IMPDH)"/>
    <property type="match status" value="1"/>
</dbReference>
<dbReference type="GO" id="GO:0004313">
    <property type="term" value="F:[acyl-carrier-protein] S-acetyltransferase activity"/>
    <property type="evidence" value="ECO:0007669"/>
    <property type="project" value="UniProtKB-EC"/>
</dbReference>
<dbReference type="InterPro" id="IPR050830">
    <property type="entry name" value="Fungal_FAS"/>
</dbReference>
<dbReference type="Gene3D" id="6.10.60.10">
    <property type="match status" value="1"/>
</dbReference>
<dbReference type="Gene3D" id="3.20.20.70">
    <property type="entry name" value="Aldolase class I"/>
    <property type="match status" value="1"/>
</dbReference>
<evidence type="ECO:0000256" key="15">
    <source>
        <dbReference type="ARBA" id="ARBA00048835"/>
    </source>
</evidence>
<evidence type="ECO:0000256" key="16">
    <source>
        <dbReference type="PIRNR" id="PIRNR005562"/>
    </source>
</evidence>
<dbReference type="InterPro" id="IPR041099">
    <property type="entry name" value="FAS1_N"/>
</dbReference>
<dbReference type="InterPro" id="IPR040883">
    <property type="entry name" value="FAS_meander"/>
</dbReference>
<evidence type="ECO:0000256" key="18">
    <source>
        <dbReference type="SAM" id="MobiDB-lite"/>
    </source>
</evidence>
<dbReference type="CDD" id="cd03447">
    <property type="entry name" value="FAS_MaoC"/>
    <property type="match status" value="1"/>
</dbReference>
<keyword evidence="6 16" id="KW-0560">Oxidoreductase</keyword>
<dbReference type="Pfam" id="PF13452">
    <property type="entry name" value="FAS1_DH_region"/>
    <property type="match status" value="1"/>
</dbReference>
<name>A0A9P7YKH0_9HELO</name>
<feature type="domain" description="FAS1-like dehydratase" evidence="22">
    <location>
        <begin position="1338"/>
        <end position="1457"/>
    </location>
</feature>
<feature type="compositionally biased region" description="Polar residues" evidence="18">
    <location>
        <begin position="1"/>
        <end position="12"/>
    </location>
</feature>
<evidence type="ECO:0000259" key="19">
    <source>
        <dbReference type="Pfam" id="PF00698"/>
    </source>
</evidence>
<evidence type="ECO:0000256" key="12">
    <source>
        <dbReference type="ARBA" id="ARBA00048462"/>
    </source>
</evidence>
<dbReference type="FunFam" id="3.30.70.3330:FF:000001">
    <property type="entry name" value="Fatty acid synthase subunit beta dehydratase"/>
    <property type="match status" value="1"/>
</dbReference>
<dbReference type="InterPro" id="IPR001227">
    <property type="entry name" value="Ac_transferase_dom_sf"/>
</dbReference>
<evidence type="ECO:0000259" key="23">
    <source>
        <dbReference type="Pfam" id="PF16073"/>
    </source>
</evidence>
<evidence type="ECO:0000256" key="14">
    <source>
        <dbReference type="ARBA" id="ARBA00048572"/>
    </source>
</evidence>
<comment type="catalytic activity">
    <reaction evidence="12">
        <text>holo-[ACP] + malonyl-CoA = malonyl-[ACP] + CoA</text>
        <dbReference type="Rhea" id="RHEA:41792"/>
        <dbReference type="Rhea" id="RHEA-COMP:9623"/>
        <dbReference type="Rhea" id="RHEA-COMP:9685"/>
        <dbReference type="ChEBI" id="CHEBI:57287"/>
        <dbReference type="ChEBI" id="CHEBI:57384"/>
        <dbReference type="ChEBI" id="CHEBI:64479"/>
        <dbReference type="ChEBI" id="CHEBI:78449"/>
        <dbReference type="EC" id="2.3.1.39"/>
    </reaction>
</comment>
<dbReference type="FunFam" id="3.40.366.10:FF:000006">
    <property type="entry name" value="Fatty acid synthase beta subunit dehydratase"/>
    <property type="match status" value="1"/>
</dbReference>
<dbReference type="GO" id="GO:0019171">
    <property type="term" value="F:(3R)-hydroxyacyl-[acyl-carrier-protein] dehydratase activity"/>
    <property type="evidence" value="ECO:0007669"/>
    <property type="project" value="UniProtKB-EC"/>
</dbReference>
<dbReference type="Gene3D" id="3.40.366.10">
    <property type="entry name" value="Malonyl-Coenzyme A Acyl Carrier Protein, domain 2"/>
    <property type="match status" value="3"/>
</dbReference>
<proteinExistence type="inferred from homology"/>
<feature type="domain" description="MaoC-like" evidence="20">
    <location>
        <begin position="1608"/>
        <end position="1703"/>
    </location>
</feature>
<dbReference type="GO" id="GO:0004318">
    <property type="term" value="F:enoyl-[acyl-carrier-protein] reductase (NADH) activity"/>
    <property type="evidence" value="ECO:0007669"/>
    <property type="project" value="UniProtKB-UniRule"/>
</dbReference>
<dbReference type="InterPro" id="IPR016452">
    <property type="entry name" value="Fas1/AflB-like"/>
</dbReference>
<dbReference type="InterPro" id="IPR003965">
    <property type="entry name" value="Fatty_acid_synthase"/>
</dbReference>
<feature type="domain" description="Starter acyltransferase (SAT)" evidence="23">
    <location>
        <begin position="203"/>
        <end position="454"/>
    </location>
</feature>
<evidence type="ECO:0000259" key="22">
    <source>
        <dbReference type="Pfam" id="PF13452"/>
    </source>
</evidence>
<dbReference type="GO" id="GO:0005835">
    <property type="term" value="C:fatty acid synthase complex"/>
    <property type="evidence" value="ECO:0007669"/>
    <property type="project" value="UniProtKB-UniRule"/>
</dbReference>
<evidence type="ECO:0000313" key="26">
    <source>
        <dbReference type="EMBL" id="KAG9235151.1"/>
    </source>
</evidence>
<feature type="domain" description="Fatty acid synthase meander beta sheet" evidence="25">
    <location>
        <begin position="1186"/>
        <end position="1326"/>
    </location>
</feature>
<dbReference type="Pfam" id="PF22235">
    <property type="entry name" value="FAS1_thioest_ins"/>
    <property type="match status" value="1"/>
</dbReference>
<evidence type="ECO:0000256" key="4">
    <source>
        <dbReference type="ARBA" id="ARBA00022801"/>
    </source>
</evidence>
<evidence type="ECO:0000259" key="25">
    <source>
        <dbReference type="Pfam" id="PF17951"/>
    </source>
</evidence>
<evidence type="ECO:0000256" key="9">
    <source>
        <dbReference type="ARBA" id="ARBA00023268"/>
    </source>
</evidence>
<dbReference type="PRINTS" id="PR01483">
    <property type="entry name" value="FASYNTHASE"/>
</dbReference>
<keyword evidence="27" id="KW-1185">Reference proteome</keyword>
<dbReference type="GO" id="GO:0004321">
    <property type="term" value="F:fatty-acyl-CoA synthase activity"/>
    <property type="evidence" value="ECO:0007669"/>
    <property type="project" value="UniProtKB-EC"/>
</dbReference>
<dbReference type="OrthoDB" id="5417908at2759"/>
<evidence type="ECO:0000256" key="13">
    <source>
        <dbReference type="ARBA" id="ARBA00048536"/>
    </source>
</evidence>
<dbReference type="InterPro" id="IPR002539">
    <property type="entry name" value="MaoC-like_dom"/>
</dbReference>
<protein>
    <submittedName>
        <fullName evidence="26">Fatty acid synthase</fullName>
    </submittedName>
</protein>
<dbReference type="Gene3D" id="1.20.930.70">
    <property type="match status" value="1"/>
</dbReference>
<dbReference type="GO" id="GO:0004312">
    <property type="term" value="F:fatty acid synthase activity"/>
    <property type="evidence" value="ECO:0007669"/>
    <property type="project" value="InterPro"/>
</dbReference>
<evidence type="ECO:0000256" key="17">
    <source>
        <dbReference type="PIRSR" id="PIRSR005562-1"/>
    </source>
</evidence>
<comment type="catalytic activity">
    <reaction evidence="13">
        <text>(9Z)-octadecenoyl-[ACP] + H2O = (9Z)-octadecenoate + holo-[ACP] + H(+)</text>
        <dbReference type="Rhea" id="RHEA:15057"/>
        <dbReference type="Rhea" id="RHEA-COMP:9685"/>
        <dbReference type="Rhea" id="RHEA-COMP:9924"/>
        <dbReference type="ChEBI" id="CHEBI:15377"/>
        <dbReference type="ChEBI" id="CHEBI:15378"/>
        <dbReference type="ChEBI" id="CHEBI:30823"/>
        <dbReference type="ChEBI" id="CHEBI:64479"/>
        <dbReference type="ChEBI" id="CHEBI:78783"/>
        <dbReference type="EC" id="3.1.2.14"/>
    </reaction>
</comment>
<keyword evidence="3 16" id="KW-0808">Transferase</keyword>
<evidence type="ECO:0000256" key="5">
    <source>
        <dbReference type="ARBA" id="ARBA00022857"/>
    </source>
</evidence>
<feature type="domain" description="Malonyl-CoA:ACP transacylase (MAT)" evidence="19">
    <location>
        <begin position="1721"/>
        <end position="2089"/>
    </location>
</feature>
<dbReference type="SUPFAM" id="SSF52151">
    <property type="entry name" value="FabD/lysophospholipase-like"/>
    <property type="match status" value="2"/>
</dbReference>
<organism evidence="26 27">
    <name type="scientific">Amylocarpus encephaloides</name>
    <dbReference type="NCBI Taxonomy" id="45428"/>
    <lineage>
        <taxon>Eukaryota</taxon>
        <taxon>Fungi</taxon>
        <taxon>Dikarya</taxon>
        <taxon>Ascomycota</taxon>
        <taxon>Pezizomycotina</taxon>
        <taxon>Leotiomycetes</taxon>
        <taxon>Helotiales</taxon>
        <taxon>Helotiales incertae sedis</taxon>
        <taxon>Amylocarpus</taxon>
    </lineage>
</organism>
<evidence type="ECO:0000256" key="2">
    <source>
        <dbReference type="ARBA" id="ARBA00010009"/>
    </source>
</evidence>
<dbReference type="InterPro" id="IPR039569">
    <property type="entry name" value="FAS1-like_DH_region"/>
</dbReference>
<dbReference type="Pfam" id="PF01575">
    <property type="entry name" value="MaoC_dehydratas"/>
    <property type="match status" value="1"/>
</dbReference>
<dbReference type="Pfam" id="PF17951">
    <property type="entry name" value="FAS_meander"/>
    <property type="match status" value="1"/>
</dbReference>
<dbReference type="Pfam" id="PF00698">
    <property type="entry name" value="Acyl_transf_1"/>
    <property type="match status" value="1"/>
</dbReference>
<dbReference type="GO" id="GO:0016297">
    <property type="term" value="F:fatty acyl-[ACP] hydrolase activity"/>
    <property type="evidence" value="ECO:0007669"/>
    <property type="project" value="UniProtKB-EC"/>
</dbReference>
<dbReference type="GO" id="GO:0006633">
    <property type="term" value="P:fatty acid biosynthetic process"/>
    <property type="evidence" value="ECO:0007669"/>
    <property type="project" value="InterPro"/>
</dbReference>
<comment type="similarity">
    <text evidence="2 16">Belongs to the fungal fatty acid synthetase subunit beta family.</text>
</comment>
<dbReference type="Gene3D" id="6.20.240.10">
    <property type="match status" value="1"/>
</dbReference>
<dbReference type="InterPro" id="IPR014043">
    <property type="entry name" value="Acyl_transferase_dom"/>
</dbReference>
<feature type="domain" description="Fatty acid synthase subunit beta N-terminal" evidence="24">
    <location>
        <begin position="62"/>
        <end position="177"/>
    </location>
</feature>
<dbReference type="Gene3D" id="1.20.1050.120">
    <property type="match status" value="1"/>
</dbReference>
<dbReference type="FunFam" id="3.20.20.70:FF:000078">
    <property type="entry name" value="Fatty acid synthase beta subunit dehydratase"/>
    <property type="match status" value="1"/>
</dbReference>
<evidence type="ECO:0000256" key="8">
    <source>
        <dbReference type="ARBA" id="ARBA00023239"/>
    </source>
</evidence>